<dbReference type="AlphaFoldDB" id="A0ABD6E680"/>
<evidence type="ECO:0000259" key="6">
    <source>
        <dbReference type="PROSITE" id="PS52027"/>
    </source>
</evidence>
<keyword evidence="2 4" id="KW-0863">Zinc-finger</keyword>
<feature type="domain" description="C2HC/C3H-type" evidence="6">
    <location>
        <begin position="7"/>
        <end position="36"/>
    </location>
</feature>
<evidence type="ECO:0000256" key="2">
    <source>
        <dbReference type="ARBA" id="ARBA00022771"/>
    </source>
</evidence>
<evidence type="ECO:0000256" key="3">
    <source>
        <dbReference type="ARBA" id="ARBA00022833"/>
    </source>
</evidence>
<dbReference type="GO" id="GO:0008270">
    <property type="term" value="F:zinc ion binding"/>
    <property type="evidence" value="ECO:0007669"/>
    <property type="project" value="UniProtKB-KW"/>
</dbReference>
<feature type="compositionally biased region" description="Polar residues" evidence="5">
    <location>
        <begin position="103"/>
        <end position="112"/>
    </location>
</feature>
<keyword evidence="3" id="KW-0862">Zinc</keyword>
<protein>
    <recommendedName>
        <fullName evidence="6">C2HC/C3H-type domain-containing protein</fullName>
    </recommendedName>
</protein>
<name>A0ABD6E680_9BILA</name>
<evidence type="ECO:0000256" key="1">
    <source>
        <dbReference type="ARBA" id="ARBA00022723"/>
    </source>
</evidence>
<dbReference type="PROSITE" id="PS52027">
    <property type="entry name" value="ZF_C2HC_C3H"/>
    <property type="match status" value="1"/>
</dbReference>
<dbReference type="InterPro" id="IPR049899">
    <property type="entry name" value="Znf_C2HC_C3H"/>
</dbReference>
<organism evidence="7 8">
    <name type="scientific">Gnathostoma spinigerum</name>
    <dbReference type="NCBI Taxonomy" id="75299"/>
    <lineage>
        <taxon>Eukaryota</taxon>
        <taxon>Metazoa</taxon>
        <taxon>Ecdysozoa</taxon>
        <taxon>Nematoda</taxon>
        <taxon>Chromadorea</taxon>
        <taxon>Rhabditida</taxon>
        <taxon>Spirurina</taxon>
        <taxon>Gnathostomatomorpha</taxon>
        <taxon>Gnathostomatoidea</taxon>
        <taxon>Gnathostomatidae</taxon>
        <taxon>Gnathostoma</taxon>
    </lineage>
</organism>
<evidence type="ECO:0000256" key="5">
    <source>
        <dbReference type="SAM" id="MobiDB-lite"/>
    </source>
</evidence>
<evidence type="ECO:0000313" key="7">
    <source>
        <dbReference type="EMBL" id="MFH4975584.1"/>
    </source>
</evidence>
<comment type="caution">
    <text evidence="7">The sequence shown here is derived from an EMBL/GenBank/DDBJ whole genome shotgun (WGS) entry which is preliminary data.</text>
</comment>
<proteinExistence type="predicted"/>
<evidence type="ECO:0000313" key="8">
    <source>
        <dbReference type="Proteomes" id="UP001608902"/>
    </source>
</evidence>
<evidence type="ECO:0000256" key="4">
    <source>
        <dbReference type="PROSITE-ProRule" id="PRU01371"/>
    </source>
</evidence>
<dbReference type="EMBL" id="JBGFUD010000996">
    <property type="protein sequence ID" value="MFH4975584.1"/>
    <property type="molecule type" value="Genomic_DNA"/>
</dbReference>
<reference evidence="7 8" key="1">
    <citation type="submission" date="2024-08" db="EMBL/GenBank/DDBJ databases">
        <title>Gnathostoma spinigerum genome.</title>
        <authorList>
            <person name="Gonzalez-Bertolin B."/>
            <person name="Monzon S."/>
            <person name="Zaballos A."/>
            <person name="Jimenez P."/>
            <person name="Dekumyoy P."/>
            <person name="Varona S."/>
            <person name="Cuesta I."/>
            <person name="Sumanam S."/>
            <person name="Adisakwattana P."/>
            <person name="Gasser R.B."/>
            <person name="Hernandez-Gonzalez A."/>
            <person name="Young N.D."/>
            <person name="Perteguer M.J."/>
        </authorList>
    </citation>
    <scope>NUCLEOTIDE SEQUENCE [LARGE SCALE GENOMIC DNA]</scope>
    <source>
        <strain evidence="7">AL3</strain>
        <tissue evidence="7">Liver</tissue>
    </source>
</reference>
<keyword evidence="1" id="KW-0479">Metal-binding</keyword>
<feature type="region of interest" description="Disordered" evidence="5">
    <location>
        <begin position="29"/>
        <end position="153"/>
    </location>
</feature>
<feature type="compositionally biased region" description="Polar residues" evidence="5">
    <location>
        <begin position="120"/>
        <end position="133"/>
    </location>
</feature>
<feature type="compositionally biased region" description="Low complexity" evidence="5">
    <location>
        <begin position="40"/>
        <end position="51"/>
    </location>
</feature>
<accession>A0ABD6E680</accession>
<keyword evidence="8" id="KW-1185">Reference proteome</keyword>
<feature type="compositionally biased region" description="Basic residues" evidence="5">
    <location>
        <begin position="134"/>
        <end position="153"/>
    </location>
</feature>
<gene>
    <name evidence="7" type="ORF">AB6A40_002293</name>
</gene>
<dbReference type="Proteomes" id="UP001608902">
    <property type="component" value="Unassembled WGS sequence"/>
</dbReference>
<sequence length="153" mass="17215">MSSLAKELIRCQYCGRNFNETAAERHIPHCHEQSLRKARGTSTTRSTSNQRRTQKSKSPSGRNQGRAEEEKGLISKTADLFINDSLRSFPSNKTSHEKLSGQHHLNQSNRSTPPIHRTMANDTETVTKISRTSAVRKRSTSIPKKAKAQHHKG</sequence>